<evidence type="ECO:0000313" key="4">
    <source>
        <dbReference type="Proteomes" id="UP000273252"/>
    </source>
</evidence>
<keyword evidence="2 3" id="KW-0808">Transferase</keyword>
<evidence type="ECO:0000313" key="3">
    <source>
        <dbReference type="EMBL" id="RJX72392.1"/>
    </source>
</evidence>
<comment type="caution">
    <text evidence="3">The sequence shown here is derived from an EMBL/GenBank/DDBJ whole genome shotgun (WGS) entry which is preliminary data.</text>
</comment>
<dbReference type="Proteomes" id="UP000273252">
    <property type="component" value="Unassembled WGS sequence"/>
</dbReference>
<evidence type="ECO:0000256" key="2">
    <source>
        <dbReference type="ARBA" id="ARBA00022679"/>
    </source>
</evidence>
<dbReference type="EMBL" id="QVMU01000005">
    <property type="protein sequence ID" value="RJX72392.1"/>
    <property type="molecule type" value="Genomic_DNA"/>
</dbReference>
<dbReference type="InterPro" id="IPR002201">
    <property type="entry name" value="Glyco_trans_9"/>
</dbReference>
<dbReference type="OrthoDB" id="9767552at2"/>
<dbReference type="InterPro" id="IPR051199">
    <property type="entry name" value="LPS_LOS_Heptosyltrfase"/>
</dbReference>
<gene>
    <name evidence="3" type="ORF">DZ860_08250</name>
</gene>
<accession>A0A3A6R5W6</accession>
<dbReference type="RefSeq" id="WP_120030456.1">
    <property type="nucleotide sequence ID" value="NZ_QVMU01000005.1"/>
</dbReference>
<sequence>MSHSYSFQKILVIATHCIGDSLLITTFTRSLREAYPNAQIDVLVNARGEMVFATNPDINNLVEISPRASFKDYFRILRARGRYDLVVNEMLNDRTAIYSFIFGKKRLGAVDDSLKGAWLKKRIFNWHIIEKHVFEHKMSRSARMLRLIGVDVVPRLISPEDALPDAIAHSLPEHYVVVHAPSSNEIKQWPVESWFEVVQGMLNMGYKVVLSGAAFERDETIVNEILARLPQHPNLYSVLGQLNLAQTSILLKNSMGFVGPDSGPGHMASGYPIPIISLISVAPASMWSPWPYLHKVNCEANLYKNGIAQQTIGNVTLLQSERRCVPCYKNKCAISDDFYSPCLQDIKPQSVIEAIKARIPIGDSYE</sequence>
<dbReference type="PANTHER" id="PTHR30160">
    <property type="entry name" value="TETRAACYLDISACCHARIDE 4'-KINASE-RELATED"/>
    <property type="match status" value="1"/>
</dbReference>
<reference evidence="3 4" key="1">
    <citation type="submission" date="2018-08" db="EMBL/GenBank/DDBJ databases">
        <title>Vibrio isolated from the Eastern China Marginal Seas.</title>
        <authorList>
            <person name="Li Y."/>
        </authorList>
    </citation>
    <scope>NUCLEOTIDE SEQUENCE [LARGE SCALE GENOMIC DNA]</scope>
    <source>
        <strain evidence="3 4">BEI233</strain>
    </source>
</reference>
<keyword evidence="4" id="KW-1185">Reference proteome</keyword>
<name>A0A3A6R5W6_9VIBR</name>
<dbReference type="GO" id="GO:0005829">
    <property type="term" value="C:cytosol"/>
    <property type="evidence" value="ECO:0007669"/>
    <property type="project" value="TreeGrafter"/>
</dbReference>
<evidence type="ECO:0000256" key="1">
    <source>
        <dbReference type="ARBA" id="ARBA00022676"/>
    </source>
</evidence>
<proteinExistence type="predicted"/>
<dbReference type="AlphaFoldDB" id="A0A3A6R5W6"/>
<dbReference type="GO" id="GO:0009244">
    <property type="term" value="P:lipopolysaccharide core region biosynthetic process"/>
    <property type="evidence" value="ECO:0007669"/>
    <property type="project" value="TreeGrafter"/>
</dbReference>
<organism evidence="3 4">
    <name type="scientific">Vibrio sinensis</name>
    <dbReference type="NCBI Taxonomy" id="2302434"/>
    <lineage>
        <taxon>Bacteria</taxon>
        <taxon>Pseudomonadati</taxon>
        <taxon>Pseudomonadota</taxon>
        <taxon>Gammaproteobacteria</taxon>
        <taxon>Vibrionales</taxon>
        <taxon>Vibrionaceae</taxon>
        <taxon>Vibrio</taxon>
    </lineage>
</organism>
<dbReference type="CDD" id="cd03789">
    <property type="entry name" value="GT9_LPS_heptosyltransferase"/>
    <property type="match status" value="1"/>
</dbReference>
<dbReference type="Gene3D" id="3.40.50.2000">
    <property type="entry name" value="Glycogen Phosphorylase B"/>
    <property type="match status" value="2"/>
</dbReference>
<dbReference type="SUPFAM" id="SSF53756">
    <property type="entry name" value="UDP-Glycosyltransferase/glycogen phosphorylase"/>
    <property type="match status" value="1"/>
</dbReference>
<dbReference type="Pfam" id="PF01075">
    <property type="entry name" value="Glyco_transf_9"/>
    <property type="match status" value="1"/>
</dbReference>
<dbReference type="GO" id="GO:0008713">
    <property type="term" value="F:ADP-heptose-lipopolysaccharide heptosyltransferase activity"/>
    <property type="evidence" value="ECO:0007669"/>
    <property type="project" value="TreeGrafter"/>
</dbReference>
<keyword evidence="1" id="KW-0328">Glycosyltransferase</keyword>
<dbReference type="PANTHER" id="PTHR30160:SF1">
    <property type="entry name" value="LIPOPOLYSACCHARIDE 1,2-N-ACETYLGLUCOSAMINETRANSFERASE-RELATED"/>
    <property type="match status" value="1"/>
</dbReference>
<protein>
    <submittedName>
        <fullName evidence="3">Lipopolysaccharide heptosyltransferase family protein</fullName>
    </submittedName>
</protein>